<dbReference type="EMBL" id="JBHTJV010000009">
    <property type="protein sequence ID" value="MFD0916532.1"/>
    <property type="molecule type" value="Genomic_DNA"/>
</dbReference>
<keyword evidence="2" id="KW-1185">Reference proteome</keyword>
<comment type="caution">
    <text evidence="1">The sequence shown here is derived from an EMBL/GenBank/DDBJ whole genome shotgun (WGS) entry which is preliminary data.</text>
</comment>
<proteinExistence type="predicted"/>
<organism evidence="1 2">
    <name type="scientific">Pseudahrensia aquimaris</name>
    <dbReference type="NCBI Taxonomy" id="744461"/>
    <lineage>
        <taxon>Bacteria</taxon>
        <taxon>Pseudomonadati</taxon>
        <taxon>Pseudomonadota</taxon>
        <taxon>Alphaproteobacteria</taxon>
        <taxon>Hyphomicrobiales</taxon>
        <taxon>Ahrensiaceae</taxon>
        <taxon>Pseudahrensia</taxon>
    </lineage>
</organism>
<gene>
    <name evidence="1" type="ORF">ACFQ14_08945</name>
</gene>
<dbReference type="Pfam" id="PF11149">
    <property type="entry name" value="DUF2924"/>
    <property type="match status" value="1"/>
</dbReference>
<reference evidence="2" key="1">
    <citation type="journal article" date="2019" name="Int. J. Syst. Evol. Microbiol.">
        <title>The Global Catalogue of Microorganisms (GCM) 10K type strain sequencing project: providing services to taxonomists for standard genome sequencing and annotation.</title>
        <authorList>
            <consortium name="The Broad Institute Genomics Platform"/>
            <consortium name="The Broad Institute Genome Sequencing Center for Infectious Disease"/>
            <person name="Wu L."/>
            <person name="Ma J."/>
        </authorList>
    </citation>
    <scope>NUCLEOTIDE SEQUENCE [LARGE SCALE GENOMIC DNA]</scope>
    <source>
        <strain evidence="2">CCUG 60023</strain>
    </source>
</reference>
<name>A0ABW3FDH1_9HYPH</name>
<dbReference type="InterPro" id="IPR021322">
    <property type="entry name" value="DUF2924"/>
</dbReference>
<evidence type="ECO:0000313" key="2">
    <source>
        <dbReference type="Proteomes" id="UP001597101"/>
    </source>
</evidence>
<evidence type="ECO:0000313" key="1">
    <source>
        <dbReference type="EMBL" id="MFD0916532.1"/>
    </source>
</evidence>
<dbReference type="RefSeq" id="WP_377212394.1">
    <property type="nucleotide sequence ID" value="NZ_JBHTJV010000009.1"/>
</dbReference>
<protein>
    <submittedName>
        <fullName evidence="1">DUF2924 domain-containing protein</fullName>
    </submittedName>
</protein>
<sequence>MTVVRMSAAKPRLIASLAALDGAGRDALVNQWRDLVGRPPPPHTSVSLLRSVIAYELQTAALGTVPKRVERVLAGSLSEDRTGGYGAAPVSAVGAEALLARGGIIDDVGITPTEKPASRQPRLKPSQLTPKLAAGTQLVREWNGRTWQVEVVNGGFVCKGKRYRSLSAIAKMITGAHWSGPRFFGLRP</sequence>
<dbReference type="Proteomes" id="UP001597101">
    <property type="component" value="Unassembled WGS sequence"/>
</dbReference>
<accession>A0ABW3FDH1</accession>